<feature type="binding site" evidence="5">
    <location>
        <begin position="342"/>
        <end position="343"/>
    </location>
    <ligand>
        <name>FMN</name>
        <dbReference type="ChEBI" id="CHEBI:58210"/>
    </ligand>
</feature>
<keyword evidence="8" id="KW-1185">Reference proteome</keyword>
<evidence type="ECO:0000256" key="1">
    <source>
        <dbReference type="ARBA" id="ARBA00001917"/>
    </source>
</evidence>
<dbReference type="InterPro" id="IPR000262">
    <property type="entry name" value="FMN-dep_DH"/>
</dbReference>
<keyword evidence="5" id="KW-0288">FMN</keyword>
<feature type="binding site" evidence="5">
    <location>
        <position position="50"/>
    </location>
    <ligand>
        <name>glyoxylate</name>
        <dbReference type="ChEBI" id="CHEBI:36655"/>
    </ligand>
</feature>
<evidence type="ECO:0000313" key="8">
    <source>
        <dbReference type="Proteomes" id="UP000266677"/>
    </source>
</evidence>
<feature type="binding site" evidence="5">
    <location>
        <position position="156"/>
    </location>
    <ligand>
        <name>FMN</name>
        <dbReference type="ChEBI" id="CHEBI:58210"/>
    </ligand>
</feature>
<feature type="binding site" evidence="5">
    <location>
        <begin position="319"/>
        <end position="323"/>
    </location>
    <ligand>
        <name>FMN</name>
        <dbReference type="ChEBI" id="CHEBI:58210"/>
    </ligand>
</feature>
<comment type="cofactor">
    <cofactor evidence="1">
        <name>FMN</name>
        <dbReference type="ChEBI" id="CHEBI:58210"/>
    </cofactor>
</comment>
<dbReference type="InterPro" id="IPR037396">
    <property type="entry name" value="FMN_HAD"/>
</dbReference>
<dbReference type="SUPFAM" id="SSF51395">
    <property type="entry name" value="FMN-linked oxidoreductases"/>
    <property type="match status" value="1"/>
</dbReference>
<dbReference type="Gene3D" id="3.20.20.70">
    <property type="entry name" value="Aldolase class I"/>
    <property type="match status" value="1"/>
</dbReference>
<dbReference type="PANTHER" id="PTHR10578:SF143">
    <property type="entry name" value="FMN-DEPENDENT ALPHA-HYDROXY ACID DEHYDROGENASE PB1A11.03"/>
    <property type="match status" value="1"/>
</dbReference>
<feature type="binding site" evidence="5">
    <location>
        <position position="289"/>
    </location>
    <ligand>
        <name>glyoxylate</name>
        <dbReference type="ChEBI" id="CHEBI:36655"/>
    </ligand>
</feature>
<proteinExistence type="inferred from homology"/>
<evidence type="ECO:0000256" key="5">
    <source>
        <dbReference type="PIRSR" id="PIRSR000138-2"/>
    </source>
</evidence>
<dbReference type="InterPro" id="IPR012133">
    <property type="entry name" value="Alpha-hydoxy_acid_DH_FMN"/>
</dbReference>
<feature type="binding site" evidence="5">
    <location>
        <position position="134"/>
    </location>
    <ligand>
        <name>FMN</name>
        <dbReference type="ChEBI" id="CHEBI:58210"/>
    </ligand>
</feature>
<feature type="binding site" evidence="5">
    <location>
        <position position="193"/>
    </location>
    <ligand>
        <name>glyoxylate</name>
        <dbReference type="ChEBI" id="CHEBI:36655"/>
    </ligand>
</feature>
<organism evidence="7 8">
    <name type="scientific">Nocardia panacis</name>
    <dbReference type="NCBI Taxonomy" id="2340916"/>
    <lineage>
        <taxon>Bacteria</taxon>
        <taxon>Bacillati</taxon>
        <taxon>Actinomycetota</taxon>
        <taxon>Actinomycetes</taxon>
        <taxon>Mycobacteriales</taxon>
        <taxon>Nocardiaceae</taxon>
        <taxon>Nocardia</taxon>
    </lineage>
</organism>
<dbReference type="PIRSF" id="PIRSF000138">
    <property type="entry name" value="Al-hdrx_acd_dh"/>
    <property type="match status" value="1"/>
</dbReference>
<feature type="binding site" evidence="5">
    <location>
        <position position="158"/>
    </location>
    <ligand>
        <name>FMN</name>
        <dbReference type="ChEBI" id="CHEBI:58210"/>
    </ligand>
</feature>
<feature type="binding site" evidence="5">
    <location>
        <begin position="103"/>
        <end position="105"/>
    </location>
    <ligand>
        <name>FMN</name>
        <dbReference type="ChEBI" id="CHEBI:58210"/>
    </ligand>
</feature>
<dbReference type="GO" id="GO:0010181">
    <property type="term" value="F:FMN binding"/>
    <property type="evidence" value="ECO:0007669"/>
    <property type="project" value="InterPro"/>
</dbReference>
<sequence>MDAKSQGQYADYQNEIYFGGLLGVQPTLPMDYAELEARARAALPPSVLSYVAGGAGEETTQRANVTAFERWGLIPRMLVGAKHRDLSVDLFGQRLPSPLFMAPVGVLGICAQDGHGDLATARAAAKSGVPMIASTLTNDPMEQVAAEFGDTPGFFQLYTPTDRALAESLVRRAEAAGYKGIVVTLDTWIPGWRPRDLATSNFPQLRGHALANYTSDPVFRARLAKTPQEDPRAAILEWIQLFGNPLTWDDLPWLRSLTDLPLILKGLCHPDDVRRAKDGGVDGIYCSTHGGRQANGGLPALEALPGVVEAAGDLPVLFDSGIRSGADIIKALALGATAVGVGRPYTYGLAIGGTDGIVHVLRSLLAETDLIMAVDGYPTLDSLRVPGALRRL</sequence>
<dbReference type="PANTHER" id="PTHR10578">
    <property type="entry name" value="S -2-HYDROXY-ACID OXIDASE-RELATED"/>
    <property type="match status" value="1"/>
</dbReference>
<comment type="caution">
    <text evidence="7">The sequence shown here is derived from an EMBL/GenBank/DDBJ whole genome shotgun (WGS) entry which is preliminary data.</text>
</comment>
<dbReference type="EMBL" id="QZFU01000036">
    <property type="protein sequence ID" value="RJO71031.1"/>
    <property type="molecule type" value="Genomic_DNA"/>
</dbReference>
<dbReference type="AlphaFoldDB" id="A0A3A4KBP3"/>
<gene>
    <name evidence="7" type="ORF">D5S18_26850</name>
</gene>
<accession>A0A3A4KBP3</accession>
<evidence type="ECO:0000313" key="7">
    <source>
        <dbReference type="EMBL" id="RJO71031.1"/>
    </source>
</evidence>
<evidence type="ECO:0000259" key="6">
    <source>
        <dbReference type="PROSITE" id="PS51349"/>
    </source>
</evidence>
<dbReference type="GO" id="GO:0004497">
    <property type="term" value="F:monooxygenase activity"/>
    <property type="evidence" value="ECO:0007669"/>
    <property type="project" value="UniProtKB-KW"/>
</dbReference>
<keyword evidence="5" id="KW-0285">Flavoprotein</keyword>
<feature type="active site" description="Proton acceptor" evidence="4">
    <location>
        <position position="289"/>
    </location>
</feature>
<dbReference type="OrthoDB" id="9770452at2"/>
<name>A0A3A4KBP3_9NOCA</name>
<keyword evidence="2" id="KW-0560">Oxidoreductase</keyword>
<feature type="binding site" evidence="5">
    <location>
        <position position="292"/>
    </location>
    <ligand>
        <name>glyoxylate</name>
        <dbReference type="ChEBI" id="CHEBI:36655"/>
    </ligand>
</feature>
<dbReference type="InterPro" id="IPR013785">
    <property type="entry name" value="Aldolase_TIM"/>
</dbReference>
<dbReference type="Proteomes" id="UP000266677">
    <property type="component" value="Unassembled WGS sequence"/>
</dbReference>
<feature type="binding site" evidence="5">
    <location>
        <position position="265"/>
    </location>
    <ligand>
        <name>FMN</name>
        <dbReference type="ChEBI" id="CHEBI:58210"/>
    </ligand>
</feature>
<protein>
    <submittedName>
        <fullName evidence="7">Lactate 2-monooxygenase</fullName>
    </submittedName>
</protein>
<dbReference type="PROSITE" id="PS51349">
    <property type="entry name" value="FMN_HYDROXY_ACID_DH_2"/>
    <property type="match status" value="1"/>
</dbReference>
<keyword evidence="7" id="KW-0503">Monooxygenase</keyword>
<evidence type="ECO:0000256" key="3">
    <source>
        <dbReference type="ARBA" id="ARBA00024042"/>
    </source>
</evidence>
<dbReference type="Pfam" id="PF01070">
    <property type="entry name" value="FMN_dh"/>
    <property type="match status" value="1"/>
</dbReference>
<feature type="binding site" evidence="5">
    <location>
        <position position="287"/>
    </location>
    <ligand>
        <name>FMN</name>
        <dbReference type="ChEBI" id="CHEBI:58210"/>
    </ligand>
</feature>
<feature type="domain" description="FMN hydroxy acid dehydrogenase" evidence="6">
    <location>
        <begin position="24"/>
        <end position="392"/>
    </location>
</feature>
<evidence type="ECO:0000256" key="2">
    <source>
        <dbReference type="ARBA" id="ARBA00023002"/>
    </source>
</evidence>
<evidence type="ECO:0000256" key="4">
    <source>
        <dbReference type="PIRSR" id="PIRSR000138-1"/>
    </source>
</evidence>
<dbReference type="RefSeq" id="WP_120044088.1">
    <property type="nucleotide sequence ID" value="NZ_QZFU01000036.1"/>
</dbReference>
<feature type="binding site" evidence="5">
    <location>
        <position position="184"/>
    </location>
    <ligand>
        <name>FMN</name>
        <dbReference type="ChEBI" id="CHEBI:58210"/>
    </ligand>
</feature>
<reference evidence="7 8" key="1">
    <citation type="submission" date="2018-09" db="EMBL/GenBank/DDBJ databases">
        <title>YIM PH21274 draft genome.</title>
        <authorList>
            <person name="Miao C."/>
        </authorList>
    </citation>
    <scope>NUCLEOTIDE SEQUENCE [LARGE SCALE GENOMIC DNA]</scope>
    <source>
        <strain evidence="7 8">YIM PH 21724</strain>
    </source>
</reference>
<comment type="similarity">
    <text evidence="3">Belongs to the FMN-dependent alpha-hydroxy acid dehydrogenase family.</text>
</comment>